<dbReference type="GeneID" id="94030304"/>
<name>A0AA94LLA0_9BACT</name>
<evidence type="ECO:0008006" key="3">
    <source>
        <dbReference type="Google" id="ProtNLM"/>
    </source>
</evidence>
<dbReference type="EMBL" id="FZNZ01000033">
    <property type="protein sequence ID" value="SNS05039.1"/>
    <property type="molecule type" value="Genomic_DNA"/>
</dbReference>
<dbReference type="AlphaFoldDB" id="A0AA94LLA0"/>
<keyword evidence="2" id="KW-1185">Reference proteome</keyword>
<dbReference type="Proteomes" id="UP000198427">
    <property type="component" value="Unassembled WGS sequence"/>
</dbReference>
<evidence type="ECO:0000313" key="2">
    <source>
        <dbReference type="Proteomes" id="UP000198427"/>
    </source>
</evidence>
<dbReference type="RefSeq" id="WP_240616282.1">
    <property type="nucleotide sequence ID" value="NZ_CP023864.1"/>
</dbReference>
<accession>A0AA94LLA0</accession>
<proteinExistence type="predicted"/>
<reference evidence="1 2" key="1">
    <citation type="submission" date="2017-06" db="EMBL/GenBank/DDBJ databases">
        <authorList>
            <person name="Varghese N."/>
            <person name="Submissions S."/>
        </authorList>
    </citation>
    <scope>NUCLEOTIDE SEQUENCE [LARGE SCALE GENOMIC DNA]</scope>
    <source>
        <strain evidence="1 2">DSM 26989</strain>
    </source>
</reference>
<protein>
    <recommendedName>
        <fullName evidence="3">Fimbrillin family protein</fullName>
    </recommendedName>
</protein>
<gene>
    <name evidence="1" type="ORF">SAMN06265364_1331</name>
</gene>
<comment type="caution">
    <text evidence="1">The sequence shown here is derived from an EMBL/GenBank/DDBJ whole genome shotgun (WGS) entry which is preliminary data.</text>
</comment>
<sequence length="575" mass="64143">MNFKKIYGLILGVIAAGLTSCSSDLNNEEKAPVGPNETAVRSLSIATGDAKTRSEVNIDAGNKWVTGDKFMAYNRTFTGSSPESRYGILTASSTGTRTTLDGVIACKNGDELGIFYPGSYVTGFDQGKMPVIMTKSYINSNKGQDGSMENLKYFDYSYGKGTVTVNGASASGSVDMKKLYSVLELDFTVGGTKLTNIKKLVLSNVYTEAVYNIPNNKLEDYETGKIEVNSPVSLEKIYVAILPQNHFSPTFEVYTTDNKAYRFAVSTPNFNLVAAKVYPFTVQVQEFTPEPVNPPYIEINGIKWGKSNLQFTPSSNAEGWRGGFHLAENPWDYFYAESSPMTEQQKVKRVDSNSKFDHFRWGDISRANDYTYTYARHYDPSPTSILKKNENNEFGDLPYYASNGNWRLPTQKDYEDLMSHTAQYIGYYSDGTNDILGILFVPKPSDPSEIGYTVTKDGKTNRVANSTATLGSLYKSGWKPYYKAADSKLIKFTKEDISKGLFFPAAGKYYPESTQLQNPGRMGLYWTADVKNETQAIPFTFTFDNQGKFTSSVGKATYYPPKYEMYSIRPIYIGD</sequence>
<organism evidence="1 2">
    <name type="scientific">Prevotella jejuni</name>
    <dbReference type="NCBI Taxonomy" id="1177574"/>
    <lineage>
        <taxon>Bacteria</taxon>
        <taxon>Pseudomonadati</taxon>
        <taxon>Bacteroidota</taxon>
        <taxon>Bacteroidia</taxon>
        <taxon>Bacteroidales</taxon>
        <taxon>Prevotellaceae</taxon>
        <taxon>Prevotella</taxon>
    </lineage>
</organism>
<dbReference type="PROSITE" id="PS51257">
    <property type="entry name" value="PROKAR_LIPOPROTEIN"/>
    <property type="match status" value="1"/>
</dbReference>
<evidence type="ECO:0000313" key="1">
    <source>
        <dbReference type="EMBL" id="SNS05039.1"/>
    </source>
</evidence>
<dbReference type="CDD" id="cd13120">
    <property type="entry name" value="BF2867_like_N"/>
    <property type="match status" value="1"/>
</dbReference>